<protein>
    <recommendedName>
        <fullName evidence="5">HTH lysR-type domain-containing protein</fullName>
    </recommendedName>
</protein>
<dbReference type="InterPro" id="IPR000847">
    <property type="entry name" value="LysR_HTH_N"/>
</dbReference>
<evidence type="ECO:0000259" key="5">
    <source>
        <dbReference type="PROSITE" id="PS50931"/>
    </source>
</evidence>
<keyword evidence="3" id="KW-0238">DNA-binding</keyword>
<evidence type="ECO:0000256" key="4">
    <source>
        <dbReference type="ARBA" id="ARBA00023163"/>
    </source>
</evidence>
<reference evidence="6 7" key="1">
    <citation type="submission" date="2023-07" db="EMBL/GenBank/DDBJ databases">
        <authorList>
            <person name="Peeters C."/>
        </authorList>
    </citation>
    <scope>NUCLEOTIDE SEQUENCE [LARGE SCALE GENOMIC DNA]</scope>
    <source>
        <strain evidence="6 7">LMG 18096</strain>
    </source>
</reference>
<accession>A0ABC8Q8N5</accession>
<name>A0ABC8Q8N5_9RALS</name>
<dbReference type="PANTHER" id="PTHR30537:SF3">
    <property type="entry name" value="TRANSCRIPTIONAL REGULATORY PROTEIN"/>
    <property type="match status" value="1"/>
</dbReference>
<evidence type="ECO:0000313" key="6">
    <source>
        <dbReference type="EMBL" id="CAJ0779240.1"/>
    </source>
</evidence>
<dbReference type="Pfam" id="PF03466">
    <property type="entry name" value="LysR_substrate"/>
    <property type="match status" value="1"/>
</dbReference>
<dbReference type="AlphaFoldDB" id="A0ABC8Q8N5"/>
<dbReference type="InterPro" id="IPR036388">
    <property type="entry name" value="WH-like_DNA-bd_sf"/>
</dbReference>
<dbReference type="InterPro" id="IPR005119">
    <property type="entry name" value="LysR_subst-bd"/>
</dbReference>
<evidence type="ECO:0000256" key="1">
    <source>
        <dbReference type="ARBA" id="ARBA00009437"/>
    </source>
</evidence>
<dbReference type="PROSITE" id="PS50931">
    <property type="entry name" value="HTH_LYSR"/>
    <property type="match status" value="1"/>
</dbReference>
<dbReference type="PANTHER" id="PTHR30537">
    <property type="entry name" value="HTH-TYPE TRANSCRIPTIONAL REGULATOR"/>
    <property type="match status" value="1"/>
</dbReference>
<dbReference type="Gene3D" id="3.40.190.290">
    <property type="match status" value="1"/>
</dbReference>
<keyword evidence="2" id="KW-0805">Transcription regulation</keyword>
<feature type="domain" description="HTH lysR-type" evidence="5">
    <location>
        <begin position="26"/>
        <end position="83"/>
    </location>
</feature>
<keyword evidence="4" id="KW-0804">Transcription</keyword>
<dbReference type="GO" id="GO:0003677">
    <property type="term" value="F:DNA binding"/>
    <property type="evidence" value="ECO:0007669"/>
    <property type="project" value="UniProtKB-KW"/>
</dbReference>
<keyword evidence="7" id="KW-1185">Reference proteome</keyword>
<comment type="caution">
    <text evidence="6">The sequence shown here is derived from an EMBL/GenBank/DDBJ whole genome shotgun (WGS) entry which is preliminary data.</text>
</comment>
<proteinExistence type="inferred from homology"/>
<dbReference type="Proteomes" id="UP001189663">
    <property type="component" value="Unassembled WGS sequence"/>
</dbReference>
<organism evidence="6 7">
    <name type="scientific">Ralstonia holmesii</name>
    <dbReference type="NCBI Taxonomy" id="3058602"/>
    <lineage>
        <taxon>Bacteria</taxon>
        <taxon>Pseudomonadati</taxon>
        <taxon>Pseudomonadota</taxon>
        <taxon>Betaproteobacteria</taxon>
        <taxon>Burkholderiales</taxon>
        <taxon>Burkholderiaceae</taxon>
        <taxon>Ralstonia</taxon>
    </lineage>
</organism>
<comment type="similarity">
    <text evidence="1">Belongs to the LysR transcriptional regulatory family.</text>
</comment>
<dbReference type="SUPFAM" id="SSF53850">
    <property type="entry name" value="Periplasmic binding protein-like II"/>
    <property type="match status" value="1"/>
</dbReference>
<dbReference type="InterPro" id="IPR058163">
    <property type="entry name" value="LysR-type_TF_proteobact-type"/>
</dbReference>
<evidence type="ECO:0000256" key="2">
    <source>
        <dbReference type="ARBA" id="ARBA00023015"/>
    </source>
</evidence>
<gene>
    <name evidence="6" type="ORF">LMG18096_00893</name>
</gene>
<dbReference type="Pfam" id="PF00126">
    <property type="entry name" value="HTH_1"/>
    <property type="match status" value="1"/>
</dbReference>
<dbReference type="Gene3D" id="1.10.10.10">
    <property type="entry name" value="Winged helix-like DNA-binding domain superfamily/Winged helix DNA-binding domain"/>
    <property type="match status" value="1"/>
</dbReference>
<dbReference type="SUPFAM" id="SSF46785">
    <property type="entry name" value="Winged helix' DNA-binding domain"/>
    <property type="match status" value="1"/>
</dbReference>
<evidence type="ECO:0000313" key="7">
    <source>
        <dbReference type="Proteomes" id="UP001189663"/>
    </source>
</evidence>
<dbReference type="EMBL" id="CATZAT010000001">
    <property type="protein sequence ID" value="CAJ0779240.1"/>
    <property type="molecule type" value="Genomic_DNA"/>
</dbReference>
<evidence type="ECO:0000256" key="3">
    <source>
        <dbReference type="ARBA" id="ARBA00023125"/>
    </source>
</evidence>
<dbReference type="InterPro" id="IPR036390">
    <property type="entry name" value="WH_DNA-bd_sf"/>
</dbReference>
<sequence>MQKSPDWPKNARALARAAAAEPSSSLQWDDVRYFLVLAREGSLSAAARRLAVEHTTVARRADALEQSLGVRLFDRLPRGWRLTAEGNALAERAERMEQEAAGFARAAAGAGSLRGTVRISAPPTVASHIIAPNLAALRRQWPGIDLVLLGEKRNANLMAHEADLAVRLSRPTSSTLATRPLGDLGYGLYATAEVLARPESEWEFIGYDENLRHVPQQRWLDNYAGERRVVLRCSDLAAMHQATLAGLGVAALPHLLGAPAETGTLLRRLPVDDPALHREIWLVIHPDVRRSPRVRAVADALIALFDAQRHVLAGF</sequence>